<feature type="compositionally biased region" description="Pro residues" evidence="1">
    <location>
        <begin position="280"/>
        <end position="292"/>
    </location>
</feature>
<proteinExistence type="predicted"/>
<protein>
    <submittedName>
        <fullName evidence="2">Uncharacterized protein</fullName>
    </submittedName>
</protein>
<feature type="compositionally biased region" description="Basic and acidic residues" evidence="1">
    <location>
        <begin position="948"/>
        <end position="963"/>
    </location>
</feature>
<gene>
    <name evidence="2" type="ORF">QR680_017923</name>
</gene>
<accession>A0AA39HGA6</accession>
<feature type="compositionally biased region" description="Acidic residues" evidence="1">
    <location>
        <begin position="1069"/>
        <end position="1079"/>
    </location>
</feature>
<feature type="compositionally biased region" description="Acidic residues" evidence="1">
    <location>
        <begin position="788"/>
        <end position="797"/>
    </location>
</feature>
<dbReference type="Proteomes" id="UP001175271">
    <property type="component" value="Unassembled WGS sequence"/>
</dbReference>
<name>A0AA39HGA6_9BILA</name>
<feature type="region of interest" description="Disordered" evidence="1">
    <location>
        <begin position="336"/>
        <end position="456"/>
    </location>
</feature>
<feature type="region of interest" description="Disordered" evidence="1">
    <location>
        <begin position="227"/>
        <end position="304"/>
    </location>
</feature>
<feature type="compositionally biased region" description="Low complexity" evidence="1">
    <location>
        <begin position="902"/>
        <end position="916"/>
    </location>
</feature>
<dbReference type="InterPro" id="IPR027962">
    <property type="entry name" value="ERICH3"/>
</dbReference>
<feature type="compositionally biased region" description="Basic and acidic residues" evidence="1">
    <location>
        <begin position="445"/>
        <end position="456"/>
    </location>
</feature>
<evidence type="ECO:0000313" key="2">
    <source>
        <dbReference type="EMBL" id="KAK0405321.1"/>
    </source>
</evidence>
<comment type="caution">
    <text evidence="2">The sequence shown here is derived from an EMBL/GenBank/DDBJ whole genome shotgun (WGS) entry which is preliminary data.</text>
</comment>
<feature type="compositionally biased region" description="Basic and acidic residues" evidence="1">
    <location>
        <begin position="1179"/>
        <end position="1202"/>
    </location>
</feature>
<feature type="compositionally biased region" description="Basic and acidic residues" evidence="1">
    <location>
        <begin position="1288"/>
        <end position="1310"/>
    </location>
</feature>
<feature type="compositionally biased region" description="Basic and acidic residues" evidence="1">
    <location>
        <begin position="1346"/>
        <end position="1356"/>
    </location>
</feature>
<feature type="compositionally biased region" description="Polar residues" evidence="1">
    <location>
        <begin position="1149"/>
        <end position="1169"/>
    </location>
</feature>
<feature type="compositionally biased region" description="Basic and acidic residues" evidence="1">
    <location>
        <begin position="1000"/>
        <end position="1009"/>
    </location>
</feature>
<dbReference type="PANTHER" id="PTHR23034">
    <property type="entry name" value="GLUTAMATE-RICH PROTEIN 3"/>
    <property type="match status" value="1"/>
</dbReference>
<feature type="compositionally biased region" description="Polar residues" evidence="1">
    <location>
        <begin position="227"/>
        <end position="244"/>
    </location>
</feature>
<feature type="compositionally biased region" description="Basic and acidic residues" evidence="1">
    <location>
        <begin position="1209"/>
        <end position="1246"/>
    </location>
</feature>
<feature type="compositionally biased region" description="Basic and acidic residues" evidence="1">
    <location>
        <begin position="408"/>
        <end position="419"/>
    </location>
</feature>
<feature type="compositionally biased region" description="Acidic residues" evidence="1">
    <location>
        <begin position="691"/>
        <end position="709"/>
    </location>
</feature>
<feature type="region of interest" description="Disordered" evidence="1">
    <location>
        <begin position="863"/>
        <end position="1424"/>
    </location>
</feature>
<dbReference type="EMBL" id="JAUCMV010000004">
    <property type="protein sequence ID" value="KAK0405321.1"/>
    <property type="molecule type" value="Genomic_DNA"/>
</dbReference>
<feature type="compositionally biased region" description="Basic and acidic residues" evidence="1">
    <location>
        <begin position="680"/>
        <end position="690"/>
    </location>
</feature>
<dbReference type="PANTHER" id="PTHR23034:SF2">
    <property type="entry name" value="GLUTAMATE-RICH PROTEIN 3"/>
    <property type="match status" value="1"/>
</dbReference>
<feature type="compositionally biased region" description="Acidic residues" evidence="1">
    <location>
        <begin position="559"/>
        <end position="568"/>
    </location>
</feature>
<feature type="compositionally biased region" description="Basic and acidic residues" evidence="1">
    <location>
        <begin position="974"/>
        <end position="983"/>
    </location>
</feature>
<feature type="compositionally biased region" description="Basic and acidic residues" evidence="1">
    <location>
        <begin position="379"/>
        <end position="394"/>
    </location>
</feature>
<sequence>MSNNLLDSYNPLYDANLRHYFTSPHMQRHLRSIGLLDSNGVPVANNGNVDSEVYSRHYVMMDMLLRNRESQLMQLVDLQKKLDAAEKVQSYRRVRSGTGSPDAGRRFHISRSLSRPRGRIEKSARIRRHSNHYEDGDVIKRVELEYDNEIPPIRNIYDRLSQRAMKYRYLHKLDDKTLTSYKESLQNQLSKLERFRDVSFGPYSAARQQGPQQHSWFFRRRSLPSLTSSAPANSLHQPLRSINSLRGRARNGGSQSPRKLNESHNSRATYPGRSERAKLPPLPKRPVGLPPKPRSKPPSVKKEEIKDKLPTLAVVGIPVAAVAGAAVLGATSVVNGERKEQDEDSGSMIDYGPEAEKPFEQNGFHPQEEEPLVENSQEGEAHEEEHVRDKREVLPEEEERVPTPISAHENEAEGGEHHAPSPVAFEISAEPVEAETTAEVENQETEEKNEVGEHEPVTFEIGAEEPEEDHVPQNHEVEPEVPEPIAFEVNADELKAEPENGAEPEEGQQEEAEEEVPEPVAFEVSAEELKAESKEPEEVPAEHVRSSDEVPAPVAFEVSTDELTDETVNENKEEEKTHDASSEVPEPVAFEVGADELKADQDHDEIQTHGAEDAQEEVQEAPEPVKDEQEEQPDEPGTPEPVAFEISADELKEEHVENQEAEPEVPEPVASGVNADELNEEHKEVEHEASPEADADGQSEPPMEQEEPLQEAPHLEAFEVTMDELNNNAEDHLDEEGERDGPPALSPEPIAFEARANAPEAEEHENQPAEQEAQPPHLVAYEAGADASENEVQDEDHDPERLATPPIHESAASEELQKEEEVNHPETSADVTEPVAFEVSAEELKAESETAEVAEPVAFEANSDELKTENEQDEPAVPEAVAFEIGAEELKAEPEEDEDGPAEPAEPVAEVPDSVAFEVSAEELKEDPEDHHEARTPSESAASPTSFLHEEEVAVEPPEEHQEPSPVTFEVSTEELKEHHGESVEEPASPEVLAEEPEPVAEKEEHKPVTFELSNSPLEDPEDPVVENGHEEERPQSVEEEHVQKIVDDSLQAASESTPEPQDVKTPEPEEEVEQENTNEEVKSPVAFEVSAEELKEETITKTPDVPEFDDERPEEEGARSKTPGAEESSPKTLEAVTDEQENALGDTRSVTPKSDVTPANTPEDSPSKSPEAFEISAEELKEHPSADHAEGHLEESEKESVAFEVSADDLKEEHHEEPKENGHEESHHHEEKEHVYYEVSEHRASPEPSDPDAVSHDLHSEPDNIKYEEEHEVNSFDVPKNESQMALRDEPLLETSVDKRLLSPGEDHPTINLIEPSDCGDSNYQEDGSVRSIPITPVPPRHPSNGHDDVDHEQEQDITSIDNVSEFSEPSIHDRLISETPLKQPKNTPDNLSDDETEQMSTTLTDDDDSSVTMSSRQDSVTA</sequence>
<evidence type="ECO:0000256" key="1">
    <source>
        <dbReference type="SAM" id="MobiDB-lite"/>
    </source>
</evidence>
<feature type="compositionally biased region" description="Basic and acidic residues" evidence="1">
    <location>
        <begin position="649"/>
        <end position="658"/>
    </location>
</feature>
<feature type="compositionally biased region" description="Basic and acidic residues" evidence="1">
    <location>
        <begin position="595"/>
        <end position="612"/>
    </location>
</feature>
<feature type="compositionally biased region" description="Polar residues" evidence="1">
    <location>
        <begin position="1358"/>
        <end position="1369"/>
    </location>
</feature>
<feature type="compositionally biased region" description="Basic and acidic residues" evidence="1">
    <location>
        <begin position="527"/>
        <end position="548"/>
    </location>
</feature>
<feature type="compositionally biased region" description="Basic and acidic residues" evidence="1">
    <location>
        <begin position="815"/>
        <end position="824"/>
    </location>
</feature>
<keyword evidence="3" id="KW-1185">Reference proteome</keyword>
<organism evidence="2 3">
    <name type="scientific">Steinernema hermaphroditum</name>
    <dbReference type="NCBI Taxonomy" id="289476"/>
    <lineage>
        <taxon>Eukaryota</taxon>
        <taxon>Metazoa</taxon>
        <taxon>Ecdysozoa</taxon>
        <taxon>Nematoda</taxon>
        <taxon>Chromadorea</taxon>
        <taxon>Rhabditida</taxon>
        <taxon>Tylenchina</taxon>
        <taxon>Panagrolaimomorpha</taxon>
        <taxon>Strongyloidoidea</taxon>
        <taxon>Steinernematidae</taxon>
        <taxon>Steinernema</taxon>
    </lineage>
</organism>
<feature type="compositionally biased region" description="Basic and acidic residues" evidence="1">
    <location>
        <begin position="1028"/>
        <end position="1048"/>
    </location>
</feature>
<feature type="region of interest" description="Disordered" evidence="1">
    <location>
        <begin position="492"/>
        <end position="835"/>
    </location>
</feature>
<feature type="compositionally biased region" description="Acidic residues" evidence="1">
    <location>
        <begin position="500"/>
        <end position="517"/>
    </location>
</feature>
<evidence type="ECO:0000313" key="3">
    <source>
        <dbReference type="Proteomes" id="UP001175271"/>
    </source>
</evidence>
<feature type="compositionally biased region" description="Acidic residues" evidence="1">
    <location>
        <begin position="432"/>
        <end position="444"/>
    </location>
</feature>
<reference evidence="2" key="1">
    <citation type="submission" date="2023-06" db="EMBL/GenBank/DDBJ databases">
        <title>Genomic analysis of the entomopathogenic nematode Steinernema hermaphroditum.</title>
        <authorList>
            <person name="Schwarz E.M."/>
            <person name="Heppert J.K."/>
            <person name="Baniya A."/>
            <person name="Schwartz H.T."/>
            <person name="Tan C.-H."/>
            <person name="Antoshechkin I."/>
            <person name="Sternberg P.W."/>
            <person name="Goodrich-Blair H."/>
            <person name="Dillman A.R."/>
        </authorList>
    </citation>
    <scope>NUCLEOTIDE SEQUENCE</scope>
    <source>
        <strain evidence="2">PS9179</strain>
        <tissue evidence="2">Whole animal</tissue>
    </source>
</reference>
<feature type="compositionally biased region" description="Basic and acidic residues" evidence="1">
    <location>
        <begin position="1254"/>
        <end position="1275"/>
    </location>
</feature>
<feature type="compositionally biased region" description="Polar residues" evidence="1">
    <location>
        <begin position="937"/>
        <end position="946"/>
    </location>
</feature>
<feature type="compositionally biased region" description="Basic and acidic residues" evidence="1">
    <location>
        <begin position="569"/>
        <end position="581"/>
    </location>
</feature>